<keyword evidence="5" id="KW-1185">Reference proteome</keyword>
<reference evidence="4 5" key="2">
    <citation type="submission" date="2020-04" db="EMBL/GenBank/DDBJ databases">
        <title>Genome sequencing and assembly of multiple isolates from the Colletotrichum gloeosporioides species complex.</title>
        <authorList>
            <person name="Gan P."/>
            <person name="Shirasu K."/>
        </authorList>
    </citation>
    <scope>NUCLEOTIDE SEQUENCE [LARGE SCALE GENOMIC DNA]</scope>
    <source>
        <strain evidence="4 5">Nara gc5</strain>
    </source>
</reference>
<dbReference type="PANTHER" id="PTHR13452">
    <property type="entry name" value="THUMP DOMAIN CONTAINING PROTEIN 1-RELATED"/>
    <property type="match status" value="1"/>
</dbReference>
<dbReference type="OrthoDB" id="367221at2759"/>
<dbReference type="GO" id="GO:0006400">
    <property type="term" value="P:tRNA modification"/>
    <property type="evidence" value="ECO:0007669"/>
    <property type="project" value="InterPro"/>
</dbReference>
<feature type="region of interest" description="Disordered" evidence="2">
    <location>
        <begin position="298"/>
        <end position="327"/>
    </location>
</feature>
<proteinExistence type="predicted"/>
<comment type="caution">
    <text evidence="4">The sequence shown here is derived from an EMBL/GenBank/DDBJ whole genome shotgun (WGS) entry which is preliminary data.</text>
</comment>
<organism evidence="4 5">
    <name type="scientific">Colletotrichum fructicola (strain Nara gc5)</name>
    <name type="common">Anthracnose fungus</name>
    <name type="synonym">Colletotrichum gloeosporioides (strain Nara gc5)</name>
    <dbReference type="NCBI Taxonomy" id="1213859"/>
    <lineage>
        <taxon>Eukaryota</taxon>
        <taxon>Fungi</taxon>
        <taxon>Dikarya</taxon>
        <taxon>Ascomycota</taxon>
        <taxon>Pezizomycotina</taxon>
        <taxon>Sordariomycetes</taxon>
        <taxon>Hypocreomycetidae</taxon>
        <taxon>Glomerellales</taxon>
        <taxon>Glomerellaceae</taxon>
        <taxon>Colletotrichum</taxon>
        <taxon>Colletotrichum gloeosporioides species complex</taxon>
    </lineage>
</organism>
<protein>
    <submittedName>
        <fullName evidence="4">tRNA acetyltransferase TAN1</fullName>
    </submittedName>
</protein>
<gene>
    <name evidence="4" type="primary">TAN1</name>
    <name evidence="4" type="ORF">CGGC5_v007831</name>
</gene>
<dbReference type="Pfam" id="PF02926">
    <property type="entry name" value="THUMP"/>
    <property type="match status" value="1"/>
</dbReference>
<dbReference type="GO" id="GO:0003723">
    <property type="term" value="F:RNA binding"/>
    <property type="evidence" value="ECO:0007669"/>
    <property type="project" value="UniProtKB-UniRule"/>
</dbReference>
<feature type="domain" description="THUMP" evidence="3">
    <location>
        <begin position="161"/>
        <end position="280"/>
    </location>
</feature>
<dbReference type="InterPro" id="IPR004114">
    <property type="entry name" value="THUMP_dom"/>
</dbReference>
<dbReference type="RefSeq" id="XP_066008880.1">
    <property type="nucleotide sequence ID" value="XM_066151913.1"/>
</dbReference>
<evidence type="ECO:0000313" key="5">
    <source>
        <dbReference type="Proteomes" id="UP000011096"/>
    </source>
</evidence>
<accession>A0A7J6J872</accession>
<dbReference type="AlphaFoldDB" id="A0A7J6J872"/>
<sequence>MIPDRAARLCHDLRRNEKKATQLRGGRGTGAWQTPHQKAKVANLQDRDASLEVGDQGVWVTFARGMDSKAIREFNFICDEYGKAMYGLAPPGEYIESGDEDEDIESSIKKELVGMSSVNRKDSRRNFKAIRAGIECVFFMKTRDPVEPVELCRRICRDAGACPDLKERKTKYINRLTPALAPWFSLTASETAIENEVGVKNDVAGADGNETGPEIKSDAKHAYTYAIRPSIRSNSSIERDDLIKQIASTIDQRHKVNLSNPDRVILVDIFQSYCGMSVINGSDWDGLKKLNINEMYKASPGAKGAKPKSSPVETEKKPEEDIMSEAA</sequence>
<dbReference type="InParanoid" id="A0A7J6J872"/>
<dbReference type="CDD" id="cd11717">
    <property type="entry name" value="THUMP_THUMPD1_like"/>
    <property type="match status" value="1"/>
</dbReference>
<evidence type="ECO:0000313" key="4">
    <source>
        <dbReference type="EMBL" id="KAF4485487.1"/>
    </source>
</evidence>
<name>A0A7J6J872_COLFN</name>
<reference evidence="4 5" key="1">
    <citation type="submission" date="2012-08" db="EMBL/GenBank/DDBJ databases">
        <authorList>
            <person name="Gan P.H.P."/>
            <person name="Ikeda K."/>
            <person name="Irieda H."/>
            <person name="Narusaka M."/>
            <person name="O'Connell R.J."/>
            <person name="Narusaka Y."/>
            <person name="Takano Y."/>
            <person name="Kubo Y."/>
            <person name="Shirasu K."/>
        </authorList>
    </citation>
    <scope>NUCLEOTIDE SEQUENCE [LARGE SCALE GENOMIC DNA]</scope>
    <source>
        <strain evidence="4 5">Nara gc5</strain>
    </source>
</reference>
<dbReference type="PANTHER" id="PTHR13452:SF10">
    <property type="entry name" value="THUMP DOMAIN-CONTAINING PROTEIN 1"/>
    <property type="match status" value="1"/>
</dbReference>
<keyword evidence="1" id="KW-0694">RNA-binding</keyword>
<evidence type="ECO:0000259" key="3">
    <source>
        <dbReference type="PROSITE" id="PS51165"/>
    </source>
</evidence>
<dbReference type="GO" id="GO:0016740">
    <property type="term" value="F:transferase activity"/>
    <property type="evidence" value="ECO:0007669"/>
    <property type="project" value="UniProtKB-KW"/>
</dbReference>
<dbReference type="GeneID" id="43605068"/>
<dbReference type="EMBL" id="ANPB02000004">
    <property type="protein sequence ID" value="KAF4485487.1"/>
    <property type="molecule type" value="Genomic_DNA"/>
</dbReference>
<dbReference type="FunCoup" id="A0A7J6J872">
    <property type="interactions" value="855"/>
</dbReference>
<dbReference type="InterPro" id="IPR040183">
    <property type="entry name" value="THUMPD1-like"/>
</dbReference>
<dbReference type="PROSITE" id="PS51165">
    <property type="entry name" value="THUMP"/>
    <property type="match status" value="1"/>
</dbReference>
<evidence type="ECO:0000256" key="1">
    <source>
        <dbReference type="PROSITE-ProRule" id="PRU00529"/>
    </source>
</evidence>
<keyword evidence="4" id="KW-0808">Transferase</keyword>
<evidence type="ECO:0000256" key="2">
    <source>
        <dbReference type="SAM" id="MobiDB-lite"/>
    </source>
</evidence>
<dbReference type="SUPFAM" id="SSF143437">
    <property type="entry name" value="THUMP domain-like"/>
    <property type="match status" value="1"/>
</dbReference>
<dbReference type="Gene3D" id="3.30.2300.10">
    <property type="entry name" value="THUMP superfamily"/>
    <property type="match status" value="1"/>
</dbReference>
<dbReference type="Proteomes" id="UP000011096">
    <property type="component" value="Unassembled WGS sequence"/>
</dbReference>
<feature type="compositionally biased region" description="Low complexity" evidence="2">
    <location>
        <begin position="298"/>
        <end position="311"/>
    </location>
</feature>